<dbReference type="InterPro" id="IPR023193">
    <property type="entry name" value="EPSP_synthase_CS"/>
</dbReference>
<dbReference type="AlphaFoldDB" id="A0A644XUP3"/>
<dbReference type="InterPro" id="IPR001986">
    <property type="entry name" value="Enolpyruvate_Tfrase_dom"/>
</dbReference>
<dbReference type="GO" id="GO:0009423">
    <property type="term" value="P:chorismate biosynthetic process"/>
    <property type="evidence" value="ECO:0007669"/>
    <property type="project" value="UniProtKB-UniPathway"/>
</dbReference>
<comment type="caution">
    <text evidence="9">The sequence shown here is derived from an EMBL/GenBank/DDBJ whole genome shotgun (WGS) entry which is preliminary data.</text>
</comment>
<protein>
    <recommendedName>
        <fullName evidence="3">3-phosphoshikimate 1-carboxyvinyltransferase</fullName>
        <ecNumber evidence="3">2.5.1.19</ecNumber>
    </recommendedName>
</protein>
<evidence type="ECO:0000259" key="8">
    <source>
        <dbReference type="Pfam" id="PF00275"/>
    </source>
</evidence>
<comment type="similarity">
    <text evidence="2">Belongs to the EPSP synthase family.</text>
</comment>
<evidence type="ECO:0000256" key="5">
    <source>
        <dbReference type="ARBA" id="ARBA00022679"/>
    </source>
</evidence>
<dbReference type="GO" id="GO:0008652">
    <property type="term" value="P:amino acid biosynthetic process"/>
    <property type="evidence" value="ECO:0007669"/>
    <property type="project" value="UniProtKB-KW"/>
</dbReference>
<dbReference type="PROSITE" id="PS00885">
    <property type="entry name" value="EPSP_SYNTHASE_2"/>
    <property type="match status" value="1"/>
</dbReference>
<dbReference type="GO" id="GO:0009073">
    <property type="term" value="P:aromatic amino acid family biosynthetic process"/>
    <property type="evidence" value="ECO:0007669"/>
    <property type="project" value="UniProtKB-KW"/>
</dbReference>
<evidence type="ECO:0000256" key="6">
    <source>
        <dbReference type="ARBA" id="ARBA00023141"/>
    </source>
</evidence>
<keyword evidence="4" id="KW-0028">Amino-acid biosynthesis</keyword>
<dbReference type="InterPro" id="IPR036968">
    <property type="entry name" value="Enolpyruvate_Tfrase_sf"/>
</dbReference>
<dbReference type="UniPathway" id="UPA00053">
    <property type="reaction ID" value="UER00089"/>
</dbReference>
<name>A0A644XUP3_9ZZZZ</name>
<dbReference type="EMBL" id="VSSQ01002871">
    <property type="protein sequence ID" value="MPM17844.1"/>
    <property type="molecule type" value="Genomic_DNA"/>
</dbReference>
<keyword evidence="6" id="KW-0057">Aromatic amino acid biosynthesis</keyword>
<evidence type="ECO:0000313" key="9">
    <source>
        <dbReference type="EMBL" id="MPM17844.1"/>
    </source>
</evidence>
<dbReference type="PANTHER" id="PTHR21090:SF5">
    <property type="entry name" value="PENTAFUNCTIONAL AROM POLYPEPTIDE"/>
    <property type="match status" value="1"/>
</dbReference>
<dbReference type="EC" id="2.5.1.19" evidence="3"/>
<proteinExistence type="inferred from homology"/>
<evidence type="ECO:0000256" key="2">
    <source>
        <dbReference type="ARBA" id="ARBA00009948"/>
    </source>
</evidence>
<keyword evidence="5 9" id="KW-0808">Transferase</keyword>
<reference evidence="9" key="1">
    <citation type="submission" date="2019-08" db="EMBL/GenBank/DDBJ databases">
        <authorList>
            <person name="Kucharzyk K."/>
            <person name="Murdoch R.W."/>
            <person name="Higgins S."/>
            <person name="Loffler F."/>
        </authorList>
    </citation>
    <scope>NUCLEOTIDE SEQUENCE</scope>
</reference>
<dbReference type="InterPro" id="IPR006264">
    <property type="entry name" value="EPSP_synthase"/>
</dbReference>
<evidence type="ECO:0000256" key="3">
    <source>
        <dbReference type="ARBA" id="ARBA00012450"/>
    </source>
</evidence>
<dbReference type="SUPFAM" id="SSF55205">
    <property type="entry name" value="EPT/RTPC-like"/>
    <property type="match status" value="1"/>
</dbReference>
<evidence type="ECO:0000256" key="7">
    <source>
        <dbReference type="ARBA" id="ARBA00044633"/>
    </source>
</evidence>
<feature type="domain" description="Enolpyruvate transferase" evidence="8">
    <location>
        <begin position="2"/>
        <end position="354"/>
    </location>
</feature>
<dbReference type="Pfam" id="PF00275">
    <property type="entry name" value="EPSP_synthase"/>
    <property type="match status" value="1"/>
</dbReference>
<dbReference type="NCBIfam" id="TIGR01356">
    <property type="entry name" value="aroA"/>
    <property type="match status" value="1"/>
</dbReference>
<evidence type="ECO:0000256" key="4">
    <source>
        <dbReference type="ARBA" id="ARBA00022605"/>
    </source>
</evidence>
<dbReference type="InterPro" id="IPR013792">
    <property type="entry name" value="RNA3'P_cycl/enolpyr_Trfase_a/b"/>
</dbReference>
<dbReference type="PANTHER" id="PTHR21090">
    <property type="entry name" value="AROM/DEHYDROQUINATE SYNTHASE"/>
    <property type="match status" value="1"/>
</dbReference>
<sequence>MGCLRALGAEICRDGDTITVFPIKNPTEDSLLDCGESGSTLRFLLPVAAALCQSARFTGKGRLPERPIVHLADEMKKHGVAFSAEKLPFQISGRLTGGAYFLPGNVSSQYITGLLLALPLLSRESTLNLTSKLESGAYVRMTLSALERFGIHAEVSGGTYAIPGGQTFSSSEALQVDSDWSNAAFFLAAGALGGKISLTGLDLNSSQSDRAILDLLRRFGAEIEVRGGLVTVSPGKLRGCEIDVAEIPDLLPVLSVVAACSAGETRFTNAGRLRLKESDRLTATAALISSLGGTVTELPDGLLIGGGKLSGGVADSFRDHRIAMSAAVAACRCARPVTILGADAVRKSYPAFFEEYAKLGGRVHVL</sequence>
<accession>A0A644XUP3</accession>
<dbReference type="Gene3D" id="3.65.10.10">
    <property type="entry name" value="Enolpyruvate transferase domain"/>
    <property type="match status" value="2"/>
</dbReference>
<comment type="pathway">
    <text evidence="1">Metabolic intermediate biosynthesis; chorismate biosynthesis; chorismate from D-erythrose 4-phosphate and phosphoenolpyruvate: step 6/7.</text>
</comment>
<evidence type="ECO:0000256" key="1">
    <source>
        <dbReference type="ARBA" id="ARBA00004811"/>
    </source>
</evidence>
<gene>
    <name evidence="9" type="primary">aroA_19</name>
    <name evidence="9" type="ORF">SDC9_64243</name>
</gene>
<organism evidence="9">
    <name type="scientific">bioreactor metagenome</name>
    <dbReference type="NCBI Taxonomy" id="1076179"/>
    <lineage>
        <taxon>unclassified sequences</taxon>
        <taxon>metagenomes</taxon>
        <taxon>ecological metagenomes</taxon>
    </lineage>
</organism>
<comment type="catalytic activity">
    <reaction evidence="7">
        <text>3-phosphoshikimate + phosphoenolpyruvate = 5-O-(1-carboxyvinyl)-3-phosphoshikimate + phosphate</text>
        <dbReference type="Rhea" id="RHEA:21256"/>
        <dbReference type="ChEBI" id="CHEBI:43474"/>
        <dbReference type="ChEBI" id="CHEBI:57701"/>
        <dbReference type="ChEBI" id="CHEBI:58702"/>
        <dbReference type="ChEBI" id="CHEBI:145989"/>
        <dbReference type="EC" id="2.5.1.19"/>
    </reaction>
    <physiologicalReaction direction="left-to-right" evidence="7">
        <dbReference type="Rhea" id="RHEA:21257"/>
    </physiologicalReaction>
</comment>
<dbReference type="GO" id="GO:0003866">
    <property type="term" value="F:3-phosphoshikimate 1-carboxyvinyltransferase activity"/>
    <property type="evidence" value="ECO:0007669"/>
    <property type="project" value="UniProtKB-EC"/>
</dbReference>